<gene>
    <name evidence="1" type="ORF">M378DRAFT_172965</name>
</gene>
<dbReference type="Proteomes" id="UP000054549">
    <property type="component" value="Unassembled WGS sequence"/>
</dbReference>
<dbReference type="HOGENOM" id="CLU_2978658_0_0_1"/>
<organism evidence="1 2">
    <name type="scientific">Amanita muscaria (strain Koide BX008)</name>
    <dbReference type="NCBI Taxonomy" id="946122"/>
    <lineage>
        <taxon>Eukaryota</taxon>
        <taxon>Fungi</taxon>
        <taxon>Dikarya</taxon>
        <taxon>Basidiomycota</taxon>
        <taxon>Agaricomycotina</taxon>
        <taxon>Agaricomycetes</taxon>
        <taxon>Agaricomycetidae</taxon>
        <taxon>Agaricales</taxon>
        <taxon>Pluteineae</taxon>
        <taxon>Amanitaceae</taxon>
        <taxon>Amanita</taxon>
    </lineage>
</organism>
<dbReference type="AlphaFoldDB" id="A0A0C2S0D0"/>
<proteinExistence type="predicted"/>
<sequence>MSDNGYKSFSRLPGCCNASYPTSYDFDLCTKHLQVDSMINEWKHFLLLEAEMITDCAV</sequence>
<name>A0A0C2S0D0_AMAMK</name>
<dbReference type="EMBL" id="KN818447">
    <property type="protein sequence ID" value="KIL56105.1"/>
    <property type="molecule type" value="Genomic_DNA"/>
</dbReference>
<keyword evidence="2" id="KW-1185">Reference proteome</keyword>
<reference evidence="1 2" key="1">
    <citation type="submission" date="2014-04" db="EMBL/GenBank/DDBJ databases">
        <title>Evolutionary Origins and Diversification of the Mycorrhizal Mutualists.</title>
        <authorList>
            <consortium name="DOE Joint Genome Institute"/>
            <consortium name="Mycorrhizal Genomics Consortium"/>
            <person name="Kohler A."/>
            <person name="Kuo A."/>
            <person name="Nagy L.G."/>
            <person name="Floudas D."/>
            <person name="Copeland A."/>
            <person name="Barry K.W."/>
            <person name="Cichocki N."/>
            <person name="Veneault-Fourrey C."/>
            <person name="LaButti K."/>
            <person name="Lindquist E.A."/>
            <person name="Lipzen A."/>
            <person name="Lundell T."/>
            <person name="Morin E."/>
            <person name="Murat C."/>
            <person name="Riley R."/>
            <person name="Ohm R."/>
            <person name="Sun H."/>
            <person name="Tunlid A."/>
            <person name="Henrissat B."/>
            <person name="Grigoriev I.V."/>
            <person name="Hibbett D.S."/>
            <person name="Martin F."/>
        </authorList>
    </citation>
    <scope>NUCLEOTIDE SEQUENCE [LARGE SCALE GENOMIC DNA]</scope>
    <source>
        <strain evidence="1 2">Koide BX008</strain>
    </source>
</reference>
<accession>A0A0C2S0D0</accession>
<evidence type="ECO:0000313" key="2">
    <source>
        <dbReference type="Proteomes" id="UP000054549"/>
    </source>
</evidence>
<dbReference type="InParanoid" id="A0A0C2S0D0"/>
<protein>
    <submittedName>
        <fullName evidence="1">Uncharacterized protein</fullName>
    </submittedName>
</protein>
<evidence type="ECO:0000313" key="1">
    <source>
        <dbReference type="EMBL" id="KIL56105.1"/>
    </source>
</evidence>